<reference evidence="2 3" key="1">
    <citation type="journal article" date="2014" name="Environ. Microbiol.">
        <title>Contrasting genomic patterns and infection strategies of two co-existing Bacteroidetes podovirus genera.</title>
        <authorList>
            <person name="Holmfeldt K."/>
            <person name="Howard-Varona C."/>
            <person name="Solonenko N."/>
            <person name="Sullivan M.B."/>
        </authorList>
    </citation>
    <scope>NUCLEOTIDE SEQUENCE [LARGE SCALE GENOMIC DNA]</scope>
    <source>
        <strain evidence="2 3">18</strain>
    </source>
</reference>
<feature type="domain" description="Helix-turn-helix" evidence="1">
    <location>
        <begin position="69"/>
        <end position="116"/>
    </location>
</feature>
<gene>
    <name evidence="2" type="ORF">M666_12850</name>
</gene>
<sequence length="117" mass="13417">MSSNIRVKRICENCNTSFIAKTTVTRFCGDNCAKRAYKKRMRSNKIKQSNTETLKIETQPISIIQIKDYLTVKDTAKLLSISKRSVYRLIQTGKLKASNLSERLTRVKKSDINELLS</sequence>
<dbReference type="Pfam" id="PF12728">
    <property type="entry name" value="HTH_17"/>
    <property type="match status" value="1"/>
</dbReference>
<dbReference type="InterPro" id="IPR041657">
    <property type="entry name" value="HTH_17"/>
</dbReference>
<dbReference type="KEGG" id="cbat:M666_12850"/>
<dbReference type="InterPro" id="IPR010093">
    <property type="entry name" value="SinI_DNA-bd"/>
</dbReference>
<dbReference type="GO" id="GO:0003677">
    <property type="term" value="F:DNA binding"/>
    <property type="evidence" value="ECO:0007669"/>
    <property type="project" value="InterPro"/>
</dbReference>
<evidence type="ECO:0000313" key="3">
    <source>
        <dbReference type="Proteomes" id="UP000030786"/>
    </source>
</evidence>
<dbReference type="NCBIfam" id="TIGR01764">
    <property type="entry name" value="excise"/>
    <property type="match status" value="1"/>
</dbReference>
<organism evidence="2 3">
    <name type="scientific">Cellulophaga baltica 18</name>
    <dbReference type="NCBI Taxonomy" id="1348584"/>
    <lineage>
        <taxon>Bacteria</taxon>
        <taxon>Pseudomonadati</taxon>
        <taxon>Bacteroidota</taxon>
        <taxon>Flavobacteriia</taxon>
        <taxon>Flavobacteriales</taxon>
        <taxon>Flavobacteriaceae</taxon>
        <taxon>Cellulophaga</taxon>
    </lineage>
</organism>
<protein>
    <recommendedName>
        <fullName evidence="1">Helix-turn-helix domain-containing protein</fullName>
    </recommendedName>
</protein>
<evidence type="ECO:0000313" key="2">
    <source>
        <dbReference type="EMBL" id="AIZ42389.1"/>
    </source>
</evidence>
<dbReference type="EMBL" id="CP009976">
    <property type="protein sequence ID" value="AIZ42389.1"/>
    <property type="molecule type" value="Genomic_DNA"/>
</dbReference>
<dbReference type="AlphaFoldDB" id="A0AAU8RYQ6"/>
<proteinExistence type="predicted"/>
<dbReference type="Proteomes" id="UP000030786">
    <property type="component" value="Chromosome"/>
</dbReference>
<name>A0AAU8RYQ6_9FLAO</name>
<accession>A0AAU8RYQ6</accession>
<evidence type="ECO:0000259" key="1">
    <source>
        <dbReference type="Pfam" id="PF12728"/>
    </source>
</evidence>